<evidence type="ECO:0000313" key="2">
    <source>
        <dbReference type="EMBL" id="TXL78981.1"/>
    </source>
</evidence>
<reference evidence="2 3" key="1">
    <citation type="submission" date="2018-10" db="EMBL/GenBank/DDBJ databases">
        <title>Draft genome sequence of Pantoea vagans isolated from corpses of the sugarcane aphid Melanaphis sacchari Zehntner.</title>
        <authorList>
            <person name="Toledo E."/>
            <person name="Pena G."/>
            <person name="Lozano L."/>
        </authorList>
    </citation>
    <scope>NUCLEOTIDE SEQUENCE [LARGE SCALE GENOMIC DNA]</scope>
    <source>
        <strain evidence="2 3">ET-90</strain>
    </source>
</reference>
<name>A0ABY3LG87_9GAMM</name>
<feature type="region of interest" description="Disordered" evidence="1">
    <location>
        <begin position="14"/>
        <end position="36"/>
    </location>
</feature>
<protein>
    <recommendedName>
        <fullName evidence="4">Antitermination protein N</fullName>
    </recommendedName>
</protein>
<evidence type="ECO:0000256" key="1">
    <source>
        <dbReference type="SAM" id="MobiDB-lite"/>
    </source>
</evidence>
<dbReference type="Pfam" id="PF25694">
    <property type="entry name" value="N_peptide"/>
    <property type="match status" value="1"/>
</dbReference>
<proteinExistence type="predicted"/>
<dbReference type="Proteomes" id="UP000426772">
    <property type="component" value="Unassembled WGS sequence"/>
</dbReference>
<keyword evidence="3" id="KW-1185">Reference proteome</keyword>
<dbReference type="RefSeq" id="WP_147789077.1">
    <property type="nucleotide sequence ID" value="NZ_RCNL01000003.1"/>
</dbReference>
<evidence type="ECO:0008006" key="4">
    <source>
        <dbReference type="Google" id="ProtNLM"/>
    </source>
</evidence>
<evidence type="ECO:0000313" key="3">
    <source>
        <dbReference type="Proteomes" id="UP000426772"/>
    </source>
</evidence>
<accession>A0ABY3LG87</accession>
<dbReference type="EMBL" id="RCNL01000003">
    <property type="protein sequence ID" value="TXL78981.1"/>
    <property type="molecule type" value="Genomic_DNA"/>
</dbReference>
<sequence length="79" mass="8957">MTIVMTILASDNARNRRRAKRAAEREQVAGQHHISRIEKACTSPSLRDRHESTSVCLPEIELFNAGYRKTRKDATHVIG</sequence>
<organism evidence="2 3">
    <name type="scientific">Pantoea vagans</name>
    <dbReference type="NCBI Taxonomy" id="470934"/>
    <lineage>
        <taxon>Bacteria</taxon>
        <taxon>Pseudomonadati</taxon>
        <taxon>Pseudomonadota</taxon>
        <taxon>Gammaproteobacteria</taxon>
        <taxon>Enterobacterales</taxon>
        <taxon>Erwiniaceae</taxon>
        <taxon>Pantoea</taxon>
    </lineage>
</organism>
<dbReference type="InterPro" id="IPR057902">
    <property type="entry name" value="N_peptide"/>
</dbReference>
<gene>
    <name evidence="2" type="ORF">D9O29_08695</name>
</gene>
<comment type="caution">
    <text evidence="2">The sequence shown here is derived from an EMBL/GenBank/DDBJ whole genome shotgun (WGS) entry which is preliminary data.</text>
</comment>